<dbReference type="OrthoDB" id="3232670at2759"/>
<organism evidence="2 3">
    <name type="scientific">Armillaria ostoyae</name>
    <name type="common">Armillaria root rot fungus</name>
    <dbReference type="NCBI Taxonomy" id="47428"/>
    <lineage>
        <taxon>Eukaryota</taxon>
        <taxon>Fungi</taxon>
        <taxon>Dikarya</taxon>
        <taxon>Basidiomycota</taxon>
        <taxon>Agaricomycotina</taxon>
        <taxon>Agaricomycetes</taxon>
        <taxon>Agaricomycetidae</taxon>
        <taxon>Agaricales</taxon>
        <taxon>Marasmiineae</taxon>
        <taxon>Physalacriaceae</taxon>
        <taxon>Armillaria</taxon>
    </lineage>
</organism>
<feature type="compositionally biased region" description="Low complexity" evidence="1">
    <location>
        <begin position="49"/>
        <end position="98"/>
    </location>
</feature>
<evidence type="ECO:0000313" key="2">
    <source>
        <dbReference type="EMBL" id="SJL02988.1"/>
    </source>
</evidence>
<feature type="compositionally biased region" description="Low complexity" evidence="1">
    <location>
        <begin position="220"/>
        <end position="240"/>
    </location>
</feature>
<gene>
    <name evidence="2" type="ORF">ARMOST_06333</name>
</gene>
<protein>
    <submittedName>
        <fullName evidence="2">Uncharacterized protein</fullName>
    </submittedName>
</protein>
<feature type="compositionally biased region" description="Polar residues" evidence="1">
    <location>
        <begin position="209"/>
        <end position="219"/>
    </location>
</feature>
<proteinExistence type="predicted"/>
<dbReference type="AlphaFoldDB" id="A0A284R2S4"/>
<keyword evidence="3" id="KW-1185">Reference proteome</keyword>
<dbReference type="OMA" id="EGRANAY"/>
<dbReference type="EMBL" id="FUEG01000004">
    <property type="protein sequence ID" value="SJL02988.1"/>
    <property type="molecule type" value="Genomic_DNA"/>
</dbReference>
<dbReference type="Proteomes" id="UP000219338">
    <property type="component" value="Unassembled WGS sequence"/>
</dbReference>
<feature type="compositionally biased region" description="Polar residues" evidence="1">
    <location>
        <begin position="159"/>
        <end position="170"/>
    </location>
</feature>
<name>A0A284R2S4_ARMOS</name>
<feature type="compositionally biased region" description="Low complexity" evidence="1">
    <location>
        <begin position="138"/>
        <end position="152"/>
    </location>
</feature>
<feature type="compositionally biased region" description="Polar residues" evidence="1">
    <location>
        <begin position="1"/>
        <end position="10"/>
    </location>
</feature>
<reference evidence="3" key="1">
    <citation type="journal article" date="2017" name="Nat. Ecol. Evol.">
        <title>Genome expansion and lineage-specific genetic innovations in the forest pathogenic fungi Armillaria.</title>
        <authorList>
            <person name="Sipos G."/>
            <person name="Prasanna A.N."/>
            <person name="Walter M.C."/>
            <person name="O'Connor E."/>
            <person name="Balint B."/>
            <person name="Krizsan K."/>
            <person name="Kiss B."/>
            <person name="Hess J."/>
            <person name="Varga T."/>
            <person name="Slot J."/>
            <person name="Riley R."/>
            <person name="Boka B."/>
            <person name="Rigling D."/>
            <person name="Barry K."/>
            <person name="Lee J."/>
            <person name="Mihaltcheva S."/>
            <person name="LaButti K."/>
            <person name="Lipzen A."/>
            <person name="Waldron R."/>
            <person name="Moloney N.M."/>
            <person name="Sperisen C."/>
            <person name="Kredics L."/>
            <person name="Vagvoelgyi C."/>
            <person name="Patrignani A."/>
            <person name="Fitzpatrick D."/>
            <person name="Nagy I."/>
            <person name="Doyle S."/>
            <person name="Anderson J.B."/>
            <person name="Grigoriev I.V."/>
            <person name="Gueldener U."/>
            <person name="Muensterkoetter M."/>
            <person name="Nagy L.G."/>
        </authorList>
    </citation>
    <scope>NUCLEOTIDE SEQUENCE [LARGE SCALE GENOMIC DNA]</scope>
    <source>
        <strain evidence="3">C18/9</strain>
    </source>
</reference>
<sequence>MPSSSRSSTPHARRRPPSPVSMYALPNCGAPKAPKPLVKIEKKAKKSKLSSVFSSPDPSSQTTFPTLSPTSSLGSSLRTTPSRTSRPSFSLSPLLRRFGIGRKKSVSTVLPPVPDVVLPVPQHQRPGESQPPYTPEGRANAYRAARASPASSVFPYDTTLLQPKTSNSPKTPRRPKTAPSGYVPRNFAPEPWSSHAPPSDKYLHPTRYEMNQSQSSFNDRSIAARSRTSSESSCYSQESALSDRHLRTYHSSILRPDAMQSSSRLHPPSLAPGRLRTVSEISSKTHIPESNPPLIEFSLKSPKPASITKQTSLDKINPSQAVATPPKLKRPRTAPHAFVSRDPALFIAPRPDTPFLHYLEGSRGYVEVSGWRERKQGWSGEWNRDNLQEVIGVLRNLR</sequence>
<accession>A0A284R2S4</accession>
<evidence type="ECO:0000256" key="1">
    <source>
        <dbReference type="SAM" id="MobiDB-lite"/>
    </source>
</evidence>
<feature type="region of interest" description="Disordered" evidence="1">
    <location>
        <begin position="1"/>
        <end position="241"/>
    </location>
</feature>
<evidence type="ECO:0000313" key="3">
    <source>
        <dbReference type="Proteomes" id="UP000219338"/>
    </source>
</evidence>